<dbReference type="InterPro" id="IPR051214">
    <property type="entry name" value="GH32_Enzymes"/>
</dbReference>
<dbReference type="SUPFAM" id="SSF49899">
    <property type="entry name" value="Concanavalin A-like lectins/glucanases"/>
    <property type="match status" value="1"/>
</dbReference>
<dbReference type="Gene3D" id="2.115.10.20">
    <property type="entry name" value="Glycosyl hydrolase domain, family 43"/>
    <property type="match status" value="1"/>
</dbReference>
<comment type="caution">
    <text evidence="8">The sequence shown here is derived from an EMBL/GenBank/DDBJ whole genome shotgun (WGS) entry which is preliminary data.</text>
</comment>
<evidence type="ECO:0000256" key="1">
    <source>
        <dbReference type="ARBA" id="ARBA00009902"/>
    </source>
</evidence>
<protein>
    <recommendedName>
        <fullName evidence="2">beta-fructofuranosidase</fullName>
        <ecNumber evidence="2">3.2.1.26</ecNumber>
    </recommendedName>
</protein>
<dbReference type="AlphaFoldDB" id="A0AAD7YR16"/>
<dbReference type="EMBL" id="JARGEI010000010">
    <property type="protein sequence ID" value="KAJ8724787.1"/>
    <property type="molecule type" value="Genomic_DNA"/>
</dbReference>
<dbReference type="Gene3D" id="2.60.120.560">
    <property type="entry name" value="Exo-inulinase, domain 1"/>
    <property type="match status" value="1"/>
</dbReference>
<keyword evidence="4 5" id="KW-0326">Glycosidase</keyword>
<evidence type="ECO:0000259" key="6">
    <source>
        <dbReference type="Pfam" id="PF00251"/>
    </source>
</evidence>
<dbReference type="InterPro" id="IPR023296">
    <property type="entry name" value="Glyco_hydro_beta-prop_sf"/>
</dbReference>
<dbReference type="GO" id="GO:0004564">
    <property type="term" value="F:beta-fructofuranosidase activity"/>
    <property type="evidence" value="ECO:0007669"/>
    <property type="project" value="UniProtKB-EC"/>
</dbReference>
<feature type="domain" description="Glycosyl hydrolase family 32 N-terminal" evidence="6">
    <location>
        <begin position="27"/>
        <end position="242"/>
    </location>
</feature>
<sequence>MTLFGEQQASVEVDTSSIWSGLFKGLQRNVKNPSQQYQALAWSTDGVNVEKYEGNPVINAPNYQPNIRDPKVWKHGDRYYMVLGNSFNNDTLGRVLIYSSLDGIAWEEESILGESEGPLGYMWECPDFFELDGYFVLLFSPQGLKPEGDKYRNLYQTGYIVGHFDYTTHCFKHLTEFVELDRGHDFYATQTLWDEEKNRRIVIAWMDTWEQNYPERNDGWTGQMTIPRVLSLTEDLRLIQKPVKEIWAARCRTLYSGEAQGGHTVQLENKAAEIKITASKDQNLNLFIESTNASVCISYDSKEHKVSLDRGGEDGMRRTDWKPTDKIEWYILVDASSIELFCGDGEVTFSSRYFPYDEVTVRVGDHAKVDNMSVTSMKRTVEKPYDDDDDE</sequence>
<evidence type="ECO:0000313" key="8">
    <source>
        <dbReference type="EMBL" id="KAJ8724787.1"/>
    </source>
</evidence>
<reference evidence="8" key="1">
    <citation type="submission" date="2023-03" db="EMBL/GenBank/DDBJ databases">
        <title>Chromosome-level genomes of two armyworms, Mythimna separata and Mythimna loreyi, provide insights into the biosynthesis and reception of sex pheromones.</title>
        <authorList>
            <person name="Zhao H."/>
        </authorList>
    </citation>
    <scope>NUCLEOTIDE SEQUENCE</scope>
    <source>
        <strain evidence="8">BeijingLab</strain>
        <tissue evidence="8">Pupa</tissue>
    </source>
</reference>
<evidence type="ECO:0000313" key="9">
    <source>
        <dbReference type="Proteomes" id="UP001231518"/>
    </source>
</evidence>
<dbReference type="SUPFAM" id="SSF75005">
    <property type="entry name" value="Arabinanase/levansucrase/invertase"/>
    <property type="match status" value="1"/>
</dbReference>
<keyword evidence="3 5" id="KW-0378">Hydrolase</keyword>
<evidence type="ECO:0000256" key="3">
    <source>
        <dbReference type="ARBA" id="ARBA00022801"/>
    </source>
</evidence>
<evidence type="ECO:0000259" key="7">
    <source>
        <dbReference type="Pfam" id="PF08244"/>
    </source>
</evidence>
<comment type="similarity">
    <text evidence="1 5">Belongs to the glycosyl hydrolase 32 family.</text>
</comment>
<dbReference type="InterPro" id="IPR013189">
    <property type="entry name" value="Glyco_hydro_32_C"/>
</dbReference>
<organism evidence="8 9">
    <name type="scientific">Mythimna separata</name>
    <name type="common">Oriental armyworm</name>
    <name type="synonym">Pseudaletia separata</name>
    <dbReference type="NCBI Taxonomy" id="271217"/>
    <lineage>
        <taxon>Eukaryota</taxon>
        <taxon>Metazoa</taxon>
        <taxon>Ecdysozoa</taxon>
        <taxon>Arthropoda</taxon>
        <taxon>Hexapoda</taxon>
        <taxon>Insecta</taxon>
        <taxon>Pterygota</taxon>
        <taxon>Neoptera</taxon>
        <taxon>Endopterygota</taxon>
        <taxon>Lepidoptera</taxon>
        <taxon>Glossata</taxon>
        <taxon>Ditrysia</taxon>
        <taxon>Noctuoidea</taxon>
        <taxon>Noctuidae</taxon>
        <taxon>Noctuinae</taxon>
        <taxon>Hadenini</taxon>
        <taxon>Mythimna</taxon>
    </lineage>
</organism>
<dbReference type="PANTHER" id="PTHR43101:SF1">
    <property type="entry name" value="BETA-FRUCTOSIDASE"/>
    <property type="match status" value="1"/>
</dbReference>
<name>A0AAD7YR16_MYTSE</name>
<dbReference type="InterPro" id="IPR001362">
    <property type="entry name" value="Glyco_hydro_32"/>
</dbReference>
<dbReference type="GO" id="GO:0005975">
    <property type="term" value="P:carbohydrate metabolic process"/>
    <property type="evidence" value="ECO:0007669"/>
    <property type="project" value="InterPro"/>
</dbReference>
<dbReference type="PANTHER" id="PTHR43101">
    <property type="entry name" value="BETA-FRUCTOSIDASE"/>
    <property type="match status" value="1"/>
</dbReference>
<accession>A0AAD7YR16</accession>
<gene>
    <name evidence="8" type="ORF">PYW07_015745</name>
</gene>
<dbReference type="SMART" id="SM00640">
    <property type="entry name" value="Glyco_32"/>
    <property type="match status" value="1"/>
</dbReference>
<dbReference type="InterPro" id="IPR013148">
    <property type="entry name" value="Glyco_hydro_32_N"/>
</dbReference>
<dbReference type="Pfam" id="PF08244">
    <property type="entry name" value="Glyco_hydro_32C"/>
    <property type="match status" value="1"/>
</dbReference>
<evidence type="ECO:0000256" key="4">
    <source>
        <dbReference type="ARBA" id="ARBA00023295"/>
    </source>
</evidence>
<dbReference type="Pfam" id="PF00251">
    <property type="entry name" value="Glyco_hydro_32N"/>
    <property type="match status" value="1"/>
</dbReference>
<evidence type="ECO:0000256" key="2">
    <source>
        <dbReference type="ARBA" id="ARBA00012758"/>
    </source>
</evidence>
<dbReference type="EC" id="3.2.1.26" evidence="2"/>
<keyword evidence="9" id="KW-1185">Reference proteome</keyword>
<dbReference type="Proteomes" id="UP001231518">
    <property type="component" value="Chromosome 7"/>
</dbReference>
<feature type="domain" description="Glycosyl hydrolase family 32 C-terminal" evidence="7">
    <location>
        <begin position="266"/>
        <end position="360"/>
    </location>
</feature>
<evidence type="ECO:0000256" key="5">
    <source>
        <dbReference type="RuleBase" id="RU362110"/>
    </source>
</evidence>
<proteinExistence type="inferred from homology"/>
<dbReference type="InterPro" id="IPR013320">
    <property type="entry name" value="ConA-like_dom_sf"/>
</dbReference>